<evidence type="ECO:0000256" key="2">
    <source>
        <dbReference type="ARBA" id="ARBA00022723"/>
    </source>
</evidence>
<dbReference type="OMA" id="GKPAYVM"/>
<dbReference type="InterPro" id="IPR027806">
    <property type="entry name" value="HARBI1_dom"/>
</dbReference>
<evidence type="ECO:0000259" key="6">
    <source>
        <dbReference type="Pfam" id="PF13613"/>
    </source>
</evidence>
<keyword evidence="2" id="KW-0479">Metal-binding</keyword>
<keyword evidence="8" id="KW-1185">Reference proteome</keyword>
<reference evidence="7" key="2">
    <citation type="submission" date="2025-08" db="UniProtKB">
        <authorList>
            <consortium name="Ensembl"/>
        </authorList>
    </citation>
    <scope>IDENTIFICATION</scope>
</reference>
<evidence type="ECO:0000313" key="7">
    <source>
        <dbReference type="Ensembl" id="ENSAPEP00000004173.1"/>
    </source>
</evidence>
<protein>
    <submittedName>
        <fullName evidence="7">Zgc:113019</fullName>
    </submittedName>
</protein>
<evidence type="ECO:0000313" key="8">
    <source>
        <dbReference type="Proteomes" id="UP000265080"/>
    </source>
</evidence>
<dbReference type="PANTHER" id="PTHR23080">
    <property type="entry name" value="THAP DOMAIN PROTEIN"/>
    <property type="match status" value="1"/>
</dbReference>
<evidence type="ECO:0000256" key="4">
    <source>
        <dbReference type="SAM" id="MobiDB-lite"/>
    </source>
</evidence>
<dbReference type="GeneTree" id="ENSGT00940000164249"/>
<keyword evidence="3" id="KW-0175">Coiled coil</keyword>
<dbReference type="PANTHER" id="PTHR23080:SF144">
    <property type="entry name" value="SPINDLE AND KINETOCHORE ASSOCIATED COMPLEX SUBUNIT 3"/>
    <property type="match status" value="1"/>
</dbReference>
<dbReference type="InterPro" id="IPR027805">
    <property type="entry name" value="Transposase_HTH_dom"/>
</dbReference>
<feature type="coiled-coil region" evidence="3">
    <location>
        <begin position="151"/>
        <end position="178"/>
    </location>
</feature>
<dbReference type="Pfam" id="PF13613">
    <property type="entry name" value="HTH_Tnp_4"/>
    <property type="match status" value="1"/>
</dbReference>
<feature type="domain" description="Transposase Helix-turn-helix" evidence="6">
    <location>
        <begin position="222"/>
        <end position="272"/>
    </location>
</feature>
<dbReference type="AlphaFoldDB" id="A0A3P8RU38"/>
<feature type="compositionally biased region" description="Low complexity" evidence="4">
    <location>
        <begin position="76"/>
        <end position="86"/>
    </location>
</feature>
<dbReference type="Proteomes" id="UP000265080">
    <property type="component" value="Chromosome 14"/>
</dbReference>
<comment type="cofactor">
    <cofactor evidence="1">
        <name>a divalent metal cation</name>
        <dbReference type="ChEBI" id="CHEBI:60240"/>
    </cofactor>
</comment>
<evidence type="ECO:0000256" key="3">
    <source>
        <dbReference type="SAM" id="Coils"/>
    </source>
</evidence>
<name>A0A3P8RU38_AMPPE</name>
<evidence type="ECO:0000259" key="5">
    <source>
        <dbReference type="Pfam" id="PF13359"/>
    </source>
</evidence>
<proteinExistence type="predicted"/>
<dbReference type="GO" id="GO:0046872">
    <property type="term" value="F:metal ion binding"/>
    <property type="evidence" value="ECO:0007669"/>
    <property type="project" value="UniProtKB-KW"/>
</dbReference>
<reference evidence="7 8" key="1">
    <citation type="submission" date="2018-03" db="EMBL/GenBank/DDBJ databases">
        <title>Finding Nemo's genes: A chromosome-scale reference assembly of the genome of the orange clownfish Amphiprion percula.</title>
        <authorList>
            <person name="Lehmann R."/>
        </authorList>
    </citation>
    <scope>NUCLEOTIDE SEQUENCE</scope>
</reference>
<evidence type="ECO:0000256" key="1">
    <source>
        <dbReference type="ARBA" id="ARBA00001968"/>
    </source>
</evidence>
<dbReference type="Pfam" id="PF13359">
    <property type="entry name" value="DDE_Tnp_4"/>
    <property type="match status" value="1"/>
</dbReference>
<feature type="domain" description="DDE Tnp4" evidence="5">
    <location>
        <begin position="303"/>
        <end position="471"/>
    </location>
</feature>
<dbReference type="Ensembl" id="ENSAPET00000004288.1">
    <property type="protein sequence ID" value="ENSAPEP00000004173.1"/>
    <property type="gene ID" value="ENSAPEG00000003004.1"/>
</dbReference>
<sequence>MVQLCCVKFFSFPTWKQRQGPWICDNNGHLCFSGRPAYEMNETHPDWAPSLHLGHTEVKATDNDRFQWRKRRRESVTAVSATATTAPHTPDVDEDAATAVLPQGSEQHGATHEATSPEEATQVPDVDQAPQQKYIVENEQCVSCKCMDGEMKSMRAEMNHLHEENMTLKKELSAARMDEGLFNENDKKARDEKVKYYTGLPYWTLLQPLHTVIIPCLTKASRKLSPFQMLLLALIRLRLHLPKQHLACLLQISHTTSKMFRETMGVLHFHLAPLVHWPARHCLQHTMPHQFVEPFGSHVAVILDCFEIGTEKPSNLKAQAQTYSHYKQKHTVKYLIGITPQGSITFISKGWGGHVSDKYLTEQCGILNKLLPGDLVLADCGFNIGDEVGLMCAEVKTPGFTRGCAQMDPKSVKDTRQIAHLRVHVERVTGLVHNKYNILQRTIPVSQLVPLEGEEFSFIDKIVTVCCALTNMSPSVVMKQVLAKPDSNGQSE</sequence>
<accession>A0A3P8RU38</accession>
<reference evidence="7" key="3">
    <citation type="submission" date="2025-09" db="UniProtKB">
        <authorList>
            <consortium name="Ensembl"/>
        </authorList>
    </citation>
    <scope>IDENTIFICATION</scope>
</reference>
<organism evidence="7 8">
    <name type="scientific">Amphiprion percula</name>
    <name type="common">Orange clownfish</name>
    <name type="synonym">Lutjanus percula</name>
    <dbReference type="NCBI Taxonomy" id="161767"/>
    <lineage>
        <taxon>Eukaryota</taxon>
        <taxon>Metazoa</taxon>
        <taxon>Chordata</taxon>
        <taxon>Craniata</taxon>
        <taxon>Vertebrata</taxon>
        <taxon>Euteleostomi</taxon>
        <taxon>Actinopterygii</taxon>
        <taxon>Neopterygii</taxon>
        <taxon>Teleostei</taxon>
        <taxon>Neoteleostei</taxon>
        <taxon>Acanthomorphata</taxon>
        <taxon>Ovalentaria</taxon>
        <taxon>Pomacentridae</taxon>
        <taxon>Amphiprion</taxon>
    </lineage>
</organism>
<feature type="region of interest" description="Disordered" evidence="4">
    <location>
        <begin position="72"/>
        <end position="126"/>
    </location>
</feature>